<evidence type="ECO:0000313" key="1">
    <source>
        <dbReference type="EMBL" id="KPU42964.1"/>
    </source>
</evidence>
<dbReference type="AlphaFoldDB" id="A0A0P8W307"/>
<keyword evidence="2" id="KW-1185">Reference proteome</keyword>
<sequence>MLVKGDDMKKLEKLNAWFDVSFDSLELEVFAIAKFSKTIKYLLIIENSWPEWVDSRYFKVLDESVPIYWISNKYNFFFKLKNNKYDFSIPIRSYMGPPEFIENSEFLFDIYDNPSKAHEFSIKVIEKHKEK</sequence>
<organism evidence="1 2">
    <name type="scientific">Oxobacter pfennigii</name>
    <dbReference type="NCBI Taxonomy" id="36849"/>
    <lineage>
        <taxon>Bacteria</taxon>
        <taxon>Bacillati</taxon>
        <taxon>Bacillota</taxon>
        <taxon>Clostridia</taxon>
        <taxon>Eubacteriales</taxon>
        <taxon>Clostridiaceae</taxon>
        <taxon>Oxobacter</taxon>
    </lineage>
</organism>
<gene>
    <name evidence="1" type="ORF">OXPF_37330</name>
</gene>
<protein>
    <submittedName>
        <fullName evidence="1">Uncharacterized protein</fullName>
    </submittedName>
</protein>
<dbReference type="Proteomes" id="UP000050326">
    <property type="component" value="Unassembled WGS sequence"/>
</dbReference>
<evidence type="ECO:0000313" key="2">
    <source>
        <dbReference type="Proteomes" id="UP000050326"/>
    </source>
</evidence>
<comment type="caution">
    <text evidence="1">The sequence shown here is derived from an EMBL/GenBank/DDBJ whole genome shotgun (WGS) entry which is preliminary data.</text>
</comment>
<reference evidence="1 2" key="1">
    <citation type="submission" date="2015-09" db="EMBL/GenBank/DDBJ databases">
        <title>Genome sequence of Oxobacter pfennigii DSM 3222.</title>
        <authorList>
            <person name="Poehlein A."/>
            <person name="Bengelsdorf F.R."/>
            <person name="Schiel-Bengelsdorf B."/>
            <person name="Duerre P."/>
            <person name="Daniel R."/>
        </authorList>
    </citation>
    <scope>NUCLEOTIDE SEQUENCE [LARGE SCALE GENOMIC DNA]</scope>
    <source>
        <strain evidence="1 2">DSM 3222</strain>
    </source>
</reference>
<accession>A0A0P8W307</accession>
<proteinExistence type="predicted"/>
<dbReference type="EMBL" id="LKET01000051">
    <property type="protein sequence ID" value="KPU42964.1"/>
    <property type="molecule type" value="Genomic_DNA"/>
</dbReference>
<dbReference type="RefSeq" id="WP_054876697.1">
    <property type="nucleotide sequence ID" value="NZ_LKET01000051.1"/>
</dbReference>
<name>A0A0P8W307_9CLOT</name>